<gene>
    <name evidence="4" type="primary">dprA</name>
    <name evidence="3" type="ORF">GBO79_01775</name>
    <name evidence="4" type="ORF">ITQ97_01250</name>
</gene>
<protein>
    <submittedName>
        <fullName evidence="4">DNA-protecting protein DprA</fullName>
    </submittedName>
</protein>
<feature type="domain" description="Smf/DprA SLOG" evidence="2">
    <location>
        <begin position="76"/>
        <end position="285"/>
    </location>
</feature>
<dbReference type="Gene3D" id="3.40.50.450">
    <property type="match status" value="1"/>
</dbReference>
<dbReference type="EMBL" id="WENB01000001">
    <property type="protein sequence ID" value="KAF0415075.1"/>
    <property type="molecule type" value="Genomic_DNA"/>
</dbReference>
<accession>A0A6L5A3I6</accession>
<dbReference type="RefSeq" id="WP_060743672.1">
    <property type="nucleotide sequence ID" value="NZ_CP023655.1"/>
</dbReference>
<dbReference type="InterPro" id="IPR057666">
    <property type="entry name" value="DrpA_SLOG"/>
</dbReference>
<reference evidence="3" key="2">
    <citation type="submission" date="2019-12" db="EMBL/GenBank/DDBJ databases">
        <title>SpeciesPrimer: A bioinformatics pipeline dedicated to the design of qPCR primers for the quantification of bacterial species.</title>
        <authorList>
            <person name="Dreier M."/>
            <person name="Berthoud H."/>
            <person name="Shani N."/>
            <person name="Wechsler D."/>
            <person name="Junier P."/>
        </authorList>
    </citation>
    <scope>NUCLEOTIDE SEQUENCE</scope>
    <source>
        <strain evidence="3">FAM13073</strain>
    </source>
</reference>
<sequence>MEIRDFLIRVKVGTNLGIKKQYQIYQEIRKSPELSIAEWIGTTKLIKESQKDELTATLQSEQLTHEIQINEQSGGILTILDEMYPKLLREIYCPPTVLFYNGNLSLLSHQRTIAIVGARMMTSYGEQAIKCLIPGVVANQLTTVSGLAKGVDALVHEATLANAGSTIAVIGNGLDITYPKQNAQLQNQIQKEGLILSEYPQGARPLRHHFVERNRIIAGLTTATCVVEARKNSGSLITASLALTENRNVLAIPGSIFSGNSQGTNQLIAAGARPLIELDDVLEEVL</sequence>
<dbReference type="SUPFAM" id="SSF102405">
    <property type="entry name" value="MCP/YpsA-like"/>
    <property type="match status" value="1"/>
</dbReference>
<dbReference type="InterPro" id="IPR003488">
    <property type="entry name" value="DprA"/>
</dbReference>
<dbReference type="GO" id="GO:0009294">
    <property type="term" value="P:DNA-mediated transformation"/>
    <property type="evidence" value="ECO:0007669"/>
    <property type="project" value="InterPro"/>
</dbReference>
<dbReference type="Pfam" id="PF02481">
    <property type="entry name" value="DNA_processg_A"/>
    <property type="match status" value="1"/>
</dbReference>
<dbReference type="AlphaFoldDB" id="A0A6L5A3I6"/>
<evidence type="ECO:0000259" key="2">
    <source>
        <dbReference type="Pfam" id="PF02481"/>
    </source>
</evidence>
<evidence type="ECO:0000313" key="6">
    <source>
        <dbReference type="Proteomes" id="UP000743107"/>
    </source>
</evidence>
<dbReference type="NCBIfam" id="TIGR00732">
    <property type="entry name" value="dprA"/>
    <property type="match status" value="1"/>
</dbReference>
<reference evidence="4" key="4">
    <citation type="submission" date="2020-11" db="EMBL/GenBank/DDBJ databases">
        <title>Antibiotic susceptibility profiles of Pediococcus pentosaceus from various origins and their implications for the safety assessment of strains with food-technology applications.</title>
        <authorList>
            <person name="Shani N."/>
            <person name="Oberhaensli S."/>
            <person name="Arias E."/>
        </authorList>
    </citation>
    <scope>NUCLEOTIDE SEQUENCE</scope>
    <source>
        <strain evidence="4">FAM 19164</strain>
    </source>
</reference>
<evidence type="ECO:0000313" key="4">
    <source>
        <dbReference type="EMBL" id="MBF7126463.1"/>
    </source>
</evidence>
<reference evidence="3 5" key="1">
    <citation type="submission" date="2019-10" db="EMBL/GenBank/DDBJ databases">
        <authorList>
            <person name="Irmler S."/>
            <person name="Berthoud H."/>
            <person name="Roetschi A."/>
            <person name="Arias E."/>
            <person name="Shani N."/>
            <person name="Wuethrich D."/>
            <person name="Bruggmann R."/>
        </authorList>
    </citation>
    <scope>NUCLEOTIDE SEQUENCE [LARGE SCALE GENOMIC DNA]</scope>
    <source>
        <strain evidence="3 5">FAM13073</strain>
    </source>
</reference>
<organism evidence="4 6">
    <name type="scientific">Pediococcus pentosaceus</name>
    <dbReference type="NCBI Taxonomy" id="1255"/>
    <lineage>
        <taxon>Bacteria</taxon>
        <taxon>Bacillati</taxon>
        <taxon>Bacillota</taxon>
        <taxon>Bacilli</taxon>
        <taxon>Lactobacillales</taxon>
        <taxon>Lactobacillaceae</taxon>
        <taxon>Pediococcus</taxon>
    </lineage>
</organism>
<keyword evidence="5" id="KW-1185">Reference proteome</keyword>
<name>A0A6L5A3I6_PEDPE</name>
<comment type="similarity">
    <text evidence="1">Belongs to the DprA/Smf family.</text>
</comment>
<proteinExistence type="inferred from homology"/>
<evidence type="ECO:0000313" key="5">
    <source>
        <dbReference type="Proteomes" id="UP000472573"/>
    </source>
</evidence>
<dbReference type="EMBL" id="JADOFV010000001">
    <property type="protein sequence ID" value="MBF7126463.1"/>
    <property type="molecule type" value="Genomic_DNA"/>
</dbReference>
<dbReference type="Proteomes" id="UP000743107">
    <property type="component" value="Unassembled WGS sequence"/>
</dbReference>
<evidence type="ECO:0000256" key="1">
    <source>
        <dbReference type="ARBA" id="ARBA00006525"/>
    </source>
</evidence>
<evidence type="ECO:0000313" key="3">
    <source>
        <dbReference type="EMBL" id="KAF0415075.1"/>
    </source>
</evidence>
<reference evidence="5" key="3">
    <citation type="submission" date="2020-03" db="EMBL/GenBank/DDBJ databases">
        <title>SpeciesPrimer: A bioinformatics pipeline dedicated to the design of qPCR primers for the quantification of bacterial species.</title>
        <authorList>
            <person name="Dreier M."/>
            <person name="Berthoud H."/>
            <person name="Shani N."/>
            <person name="Wechsler D."/>
            <person name="Junier P."/>
        </authorList>
    </citation>
    <scope>NUCLEOTIDE SEQUENCE [LARGE SCALE GENOMIC DNA]</scope>
    <source>
        <strain evidence="5">FAM13073</strain>
    </source>
</reference>
<dbReference type="PANTHER" id="PTHR43022">
    <property type="entry name" value="PROTEIN SMF"/>
    <property type="match status" value="1"/>
</dbReference>
<dbReference type="Proteomes" id="UP000472573">
    <property type="component" value="Unassembled WGS sequence"/>
</dbReference>
<dbReference type="PANTHER" id="PTHR43022:SF1">
    <property type="entry name" value="PROTEIN SMF"/>
    <property type="match status" value="1"/>
</dbReference>
<comment type="caution">
    <text evidence="4">The sequence shown here is derived from an EMBL/GenBank/DDBJ whole genome shotgun (WGS) entry which is preliminary data.</text>
</comment>